<dbReference type="InterPro" id="IPR010310">
    <property type="entry name" value="T7SS_ESAT-6-like"/>
</dbReference>
<dbReference type="SUPFAM" id="SSF140453">
    <property type="entry name" value="EsxAB dimer-like"/>
    <property type="match status" value="1"/>
</dbReference>
<dbReference type="EMBL" id="WRPP01000003">
    <property type="protein sequence ID" value="MVU78961.1"/>
    <property type="molecule type" value="Genomic_DNA"/>
</dbReference>
<comment type="caution">
    <text evidence="1">The sequence shown here is derived from an EMBL/GenBank/DDBJ whole genome shotgun (WGS) entry which is preliminary data.</text>
</comment>
<dbReference type="AlphaFoldDB" id="A0A7K1UXG0"/>
<dbReference type="Gene3D" id="1.10.287.1060">
    <property type="entry name" value="ESAT-6-like"/>
    <property type="match status" value="1"/>
</dbReference>
<accession>A0A7K1UXG0</accession>
<evidence type="ECO:0000313" key="2">
    <source>
        <dbReference type="Proteomes" id="UP000466794"/>
    </source>
</evidence>
<dbReference type="RefSeq" id="WP_157388556.1">
    <property type="nucleotide sequence ID" value="NZ_WRPP01000003.1"/>
</dbReference>
<dbReference type="Pfam" id="PF06013">
    <property type="entry name" value="WXG100"/>
    <property type="match status" value="1"/>
</dbReference>
<protein>
    <submittedName>
        <fullName evidence="1">WXG100 family type VII secretion target</fullName>
    </submittedName>
</protein>
<gene>
    <name evidence="1" type="ORF">GPX89_17120</name>
</gene>
<keyword evidence="2" id="KW-1185">Reference proteome</keyword>
<name>A0A7K1UXG0_9NOCA</name>
<evidence type="ECO:0000313" key="1">
    <source>
        <dbReference type="EMBL" id="MVU78961.1"/>
    </source>
</evidence>
<dbReference type="InterPro" id="IPR036689">
    <property type="entry name" value="ESAT-6-like_sf"/>
</dbReference>
<proteinExistence type="predicted"/>
<reference evidence="1 2" key="1">
    <citation type="submission" date="2019-12" db="EMBL/GenBank/DDBJ databases">
        <title>Nocardia sp. nov. ET3-3 isolated from soil.</title>
        <authorList>
            <person name="Kanchanasin P."/>
            <person name="Tanasupawat S."/>
            <person name="Yuki M."/>
            <person name="Kudo T."/>
        </authorList>
    </citation>
    <scope>NUCLEOTIDE SEQUENCE [LARGE SCALE GENOMIC DNA]</scope>
    <source>
        <strain evidence="1 2">ET3-3</strain>
    </source>
</reference>
<organism evidence="1 2">
    <name type="scientific">Nocardia terrae</name>
    <dbReference type="NCBI Taxonomy" id="2675851"/>
    <lineage>
        <taxon>Bacteria</taxon>
        <taxon>Bacillati</taxon>
        <taxon>Actinomycetota</taxon>
        <taxon>Actinomycetes</taxon>
        <taxon>Mycobacteriales</taxon>
        <taxon>Nocardiaceae</taxon>
        <taxon>Nocardia</taxon>
    </lineage>
</organism>
<dbReference type="Proteomes" id="UP000466794">
    <property type="component" value="Unassembled WGS sequence"/>
</dbReference>
<sequence length="107" mass="11032">MTGTGGGPTLSVVPDDVQAVGKYAYDLAESLRKALNTMAGEVDEFIGKGWTGTAADGFSSGWNECSDGGHRIIDALTAMAQALGITADTYRGTDSRSAAELTNLNLS</sequence>